<evidence type="ECO:0000313" key="8">
    <source>
        <dbReference type="Proteomes" id="UP000751190"/>
    </source>
</evidence>
<dbReference type="Gene3D" id="3.40.605.10">
    <property type="entry name" value="Aldehyde Dehydrogenase, Chain A, domain 1"/>
    <property type="match status" value="1"/>
</dbReference>
<dbReference type="Gene3D" id="1.10.2060.10">
    <property type="entry name" value="PutA proline dehydrogenase (PRODH), domain 2"/>
    <property type="match status" value="1"/>
</dbReference>
<dbReference type="Gene3D" id="3.40.309.10">
    <property type="entry name" value="Aldehyde Dehydrogenase, Chain A, domain 2"/>
    <property type="match status" value="1"/>
</dbReference>
<feature type="region of interest" description="Disordered" evidence="3">
    <location>
        <begin position="1115"/>
        <end position="1134"/>
    </location>
</feature>
<dbReference type="Proteomes" id="UP000751190">
    <property type="component" value="Unassembled WGS sequence"/>
</dbReference>
<dbReference type="InterPro" id="IPR016161">
    <property type="entry name" value="Ald_DH/histidinol_DH"/>
</dbReference>
<dbReference type="SUPFAM" id="SSF81935">
    <property type="entry name" value="N-terminal domain of bifunctional PutA protein"/>
    <property type="match status" value="2"/>
</dbReference>
<keyword evidence="2" id="KW-0520">NAD</keyword>
<dbReference type="Pfam" id="PF00171">
    <property type="entry name" value="Aldedh"/>
    <property type="match status" value="2"/>
</dbReference>
<dbReference type="EMBL" id="JAGTXO010000021">
    <property type="protein sequence ID" value="KAG8462294.1"/>
    <property type="molecule type" value="Genomic_DNA"/>
</dbReference>
<gene>
    <name evidence="7" type="ORF">KFE25_012114</name>
</gene>
<evidence type="ECO:0000259" key="5">
    <source>
        <dbReference type="Pfam" id="PF01619"/>
    </source>
</evidence>
<feature type="compositionally biased region" description="Low complexity" evidence="3">
    <location>
        <begin position="1115"/>
        <end position="1129"/>
    </location>
</feature>
<evidence type="ECO:0000256" key="2">
    <source>
        <dbReference type="ARBA" id="ARBA00023027"/>
    </source>
</evidence>
<reference evidence="7" key="1">
    <citation type="submission" date="2021-05" db="EMBL/GenBank/DDBJ databases">
        <title>The genome of the haptophyte Pavlova lutheri (Diacronema luteri, Pavlovales) - a model for lipid biosynthesis in eukaryotic algae.</title>
        <authorList>
            <person name="Hulatt C.J."/>
            <person name="Posewitz M.C."/>
        </authorList>
    </citation>
    <scope>NUCLEOTIDE SEQUENCE</scope>
    <source>
        <strain evidence="7">NIVA-4/92</strain>
    </source>
</reference>
<dbReference type="InterPro" id="IPR015590">
    <property type="entry name" value="Aldehyde_DH_dom"/>
</dbReference>
<dbReference type="PIRSF" id="PIRSF000197">
    <property type="entry name" value="Bifunct_PutA"/>
    <property type="match status" value="1"/>
</dbReference>
<evidence type="ECO:0000256" key="1">
    <source>
        <dbReference type="ARBA" id="ARBA00023002"/>
    </source>
</evidence>
<dbReference type="SUPFAM" id="SSF53720">
    <property type="entry name" value="ALDH-like"/>
    <property type="match status" value="1"/>
</dbReference>
<dbReference type="InterPro" id="IPR029041">
    <property type="entry name" value="FAD-linked_oxidoreductase-like"/>
</dbReference>
<sequence>MRARLAAGARGARRALSASPSGAVVAAPTTAMPPIAPPAAWTRSPGAALGREAAVWHLEGRGAPDKSKLRARLWADEVEANRANLFTLRSIGGVALSGASAEERVRADAAALVRACRAPGARGATSPVQALLHEYSLSSREGVTLLGLAEALLRVRSPEGRSRLIADKLAAVGRPAQLVAASAAAAAAAAGDGGARPAASWTAGHIGTSKPLIVNAAATALAAGEALVGARHSFSTHFGAHVGAPLGELVSRIGEPAVRIVVTALMQKLGDEFVLGETIEGAIRRGASDASAHAASSPTVARHLTFSFDMLGEAAKTREDAEGYWAAYAHAIRAVGASAAGSATALVAPGLSVKLSALDPRFEPSHRAALLGCAGDSGSGAPDGARRHALVESVAQLAELAADVGVDLTIDAEEASRLELQLDVAAAVSARLARTRAGWDGLGIAVQVYQRRASAVVDWLADVARRDGRRLRMRLVKGAYWDSEIKVAQAHGLPTFPVYTRKEATDVSFAACAAKVLNEHADAIVPAFATHNARTLAVVAALARARGWAPADAAGATGAFPLSFELQRLHGMGQDLHDAATAAGGCLAGVPVRVYAPVGHHDQLLAYLVRRLLENGANSSFVHALADERVDVAQLVADPAAALEHAHGLSAHPRIAPPRELFSFARRAPPAPSAAPAPLTDARPAPLPASAVGAGDGGRPASAGYDLGYDIAALDAFALGMCTIDVAVEGAAGGKPPVTTALAALGAWRTALPTSRGAALARRGTARGADNSDVRAVIDPSTGLAAGVVSPATADDVACALDGAAAAQPAWDAAGARARGAILRRAADAFEAHCAPLCALLVSEAGKTLPDAIAEVREAVDFLRYYSLDAERALAPALLAGPVGERNELAYRGRGVWACISPWNFPCAIFVGQVAAALAAGNAVAAKSAPQTPLSAGAAVALLHAAGVPRAVLAHLPGGAEVGATLVSDVRVDGVAFTGSGGAAREIARALANRPADSPLVPLIAETAGLNALIADESALPEQLVADAIRSAFGSAGQRCSSARLLCVPNASADGIVKMLRGAMAALVVGDPARLDTDVGPLIDVDAAARVDAHVASLLSVDGVRLIARAPAPAAPRAPALAPPAARGAPSPPPLPADARASFVAPVALELPSLAVLPRRECFGPVLHVLRYDTRDARALEKLIQEINALGYGLTMGLHSRLDSAHTMARAATAAGNLYINRDTIGAVVESQPFGGTRLSGTGPKAGGPNYVRRFAVEHVVCTNTAASGGDHELLSLA</sequence>
<feature type="region of interest" description="Disordered" evidence="3">
    <location>
        <begin position="672"/>
        <end position="697"/>
    </location>
</feature>
<dbReference type="InterPro" id="IPR025703">
    <property type="entry name" value="Bifunct_PutA"/>
</dbReference>
<feature type="domain" description="Proline dehydrogenase PutA" evidence="6">
    <location>
        <begin position="128"/>
        <end position="172"/>
    </location>
</feature>
<dbReference type="GO" id="GO:0003842">
    <property type="term" value="F:L-glutamate gamma-semialdehyde dehydrogenase activity"/>
    <property type="evidence" value="ECO:0007669"/>
    <property type="project" value="InterPro"/>
</dbReference>
<feature type="domain" description="Aldehyde dehydrogenase" evidence="4">
    <location>
        <begin position="1141"/>
        <end position="1256"/>
    </location>
</feature>
<proteinExistence type="predicted"/>
<evidence type="ECO:0008006" key="9">
    <source>
        <dbReference type="Google" id="ProtNLM"/>
    </source>
</evidence>
<dbReference type="PANTHER" id="PTHR42862">
    <property type="entry name" value="DELTA-1-PYRROLINE-5-CARBOXYLATE DEHYDROGENASE 1, ISOFORM A-RELATED"/>
    <property type="match status" value="1"/>
</dbReference>
<dbReference type="Pfam" id="PF01619">
    <property type="entry name" value="Pro_dh"/>
    <property type="match status" value="1"/>
</dbReference>
<feature type="domain" description="Aldehyde dehydrogenase" evidence="4">
    <location>
        <begin position="773"/>
        <end position="1098"/>
    </location>
</feature>
<dbReference type="Gene3D" id="3.20.20.220">
    <property type="match status" value="1"/>
</dbReference>
<comment type="caution">
    <text evidence="7">The sequence shown here is derived from an EMBL/GenBank/DDBJ whole genome shotgun (WGS) entry which is preliminary data.</text>
</comment>
<dbReference type="InterPro" id="IPR016163">
    <property type="entry name" value="Ald_DH_C"/>
</dbReference>
<dbReference type="InterPro" id="IPR002872">
    <property type="entry name" value="Proline_DH_dom"/>
</dbReference>
<dbReference type="OrthoDB" id="8117216at2759"/>
<evidence type="ECO:0000256" key="3">
    <source>
        <dbReference type="SAM" id="MobiDB-lite"/>
    </source>
</evidence>
<dbReference type="PANTHER" id="PTHR42862:SF1">
    <property type="entry name" value="DELTA-1-PYRROLINE-5-CARBOXYLATE DEHYDROGENASE 2, ISOFORM A-RELATED"/>
    <property type="match status" value="1"/>
</dbReference>
<evidence type="ECO:0000259" key="6">
    <source>
        <dbReference type="Pfam" id="PF14850"/>
    </source>
</evidence>
<dbReference type="GO" id="GO:0010133">
    <property type="term" value="P:L-proline catabolic process to L-glutamate"/>
    <property type="evidence" value="ECO:0007669"/>
    <property type="project" value="InterPro"/>
</dbReference>
<protein>
    <recommendedName>
        <fullName evidence="9">L-glutamate gamma-semialdehyde dehydrogenase</fullName>
    </recommendedName>
</protein>
<feature type="domain" description="Proline dehydrogenase" evidence="5">
    <location>
        <begin position="301"/>
        <end position="623"/>
    </location>
</feature>
<dbReference type="AlphaFoldDB" id="A0A8J6C6X1"/>
<dbReference type="GO" id="GO:0004657">
    <property type="term" value="F:proline dehydrogenase activity"/>
    <property type="evidence" value="ECO:0007669"/>
    <property type="project" value="InterPro"/>
</dbReference>
<dbReference type="InterPro" id="IPR050485">
    <property type="entry name" value="Proline_metab_enzyme"/>
</dbReference>
<dbReference type="Pfam" id="PF14850">
    <property type="entry name" value="Pro_dh-DNA_bdg"/>
    <property type="match status" value="1"/>
</dbReference>
<keyword evidence="1" id="KW-0560">Oxidoreductase</keyword>
<keyword evidence="8" id="KW-1185">Reference proteome</keyword>
<evidence type="ECO:0000313" key="7">
    <source>
        <dbReference type="EMBL" id="KAG8462294.1"/>
    </source>
</evidence>
<dbReference type="GO" id="GO:0003700">
    <property type="term" value="F:DNA-binding transcription factor activity"/>
    <property type="evidence" value="ECO:0007669"/>
    <property type="project" value="InterPro"/>
</dbReference>
<organism evidence="7 8">
    <name type="scientific">Diacronema lutheri</name>
    <name type="common">Unicellular marine alga</name>
    <name type="synonym">Monochrysis lutheri</name>
    <dbReference type="NCBI Taxonomy" id="2081491"/>
    <lineage>
        <taxon>Eukaryota</taxon>
        <taxon>Haptista</taxon>
        <taxon>Haptophyta</taxon>
        <taxon>Pavlovophyceae</taxon>
        <taxon>Pavlovales</taxon>
        <taxon>Pavlovaceae</taxon>
        <taxon>Diacronema</taxon>
    </lineage>
</organism>
<dbReference type="GO" id="GO:0009898">
    <property type="term" value="C:cytoplasmic side of plasma membrane"/>
    <property type="evidence" value="ECO:0007669"/>
    <property type="project" value="TreeGrafter"/>
</dbReference>
<evidence type="ECO:0000259" key="4">
    <source>
        <dbReference type="Pfam" id="PF00171"/>
    </source>
</evidence>
<dbReference type="SUPFAM" id="SSF51730">
    <property type="entry name" value="FAD-linked oxidoreductase"/>
    <property type="match status" value="1"/>
</dbReference>
<dbReference type="InterPro" id="IPR016162">
    <property type="entry name" value="Ald_DH_N"/>
</dbReference>
<accession>A0A8J6C6X1</accession>
<name>A0A8J6C6X1_DIALT</name>
<dbReference type="InterPro" id="IPR024089">
    <property type="entry name" value="PRODH_PutA_dom_I/II"/>
</dbReference>
<dbReference type="InterPro" id="IPR024082">
    <property type="entry name" value="PRODH_PutA_dom_II"/>
</dbReference>